<keyword evidence="2" id="KW-1185">Reference proteome</keyword>
<protein>
    <submittedName>
        <fullName evidence="1">Neprilysin-21 isoform X1</fullName>
    </submittedName>
</protein>
<name>A0A6G0ZPK4_APHCR</name>
<reference evidence="1 2" key="1">
    <citation type="submission" date="2019-08" db="EMBL/GenBank/DDBJ databases">
        <title>Whole genome of Aphis craccivora.</title>
        <authorList>
            <person name="Voronova N.V."/>
            <person name="Shulinski R.S."/>
            <person name="Bandarenka Y.V."/>
            <person name="Zhorov D.G."/>
            <person name="Warner D."/>
        </authorList>
    </citation>
    <scope>NUCLEOTIDE SEQUENCE [LARGE SCALE GENOMIC DNA]</scope>
    <source>
        <strain evidence="1">180601</strain>
        <tissue evidence="1">Whole Body</tissue>
    </source>
</reference>
<dbReference type="AlphaFoldDB" id="A0A6G0ZPK4"/>
<sequence>MTVTADECDGVYVIANNYHLRDYHRSVEQQQQTTVIVSGNPTPPAAAGPEVHQALHPMAPPALQQRQRQQWPDGGGADLVAVSSRKYRYLCGR</sequence>
<organism evidence="1 2">
    <name type="scientific">Aphis craccivora</name>
    <name type="common">Cowpea aphid</name>
    <dbReference type="NCBI Taxonomy" id="307492"/>
    <lineage>
        <taxon>Eukaryota</taxon>
        <taxon>Metazoa</taxon>
        <taxon>Ecdysozoa</taxon>
        <taxon>Arthropoda</taxon>
        <taxon>Hexapoda</taxon>
        <taxon>Insecta</taxon>
        <taxon>Pterygota</taxon>
        <taxon>Neoptera</taxon>
        <taxon>Paraneoptera</taxon>
        <taxon>Hemiptera</taxon>
        <taxon>Sternorrhyncha</taxon>
        <taxon>Aphidomorpha</taxon>
        <taxon>Aphidoidea</taxon>
        <taxon>Aphididae</taxon>
        <taxon>Aphidini</taxon>
        <taxon>Aphis</taxon>
        <taxon>Aphis</taxon>
    </lineage>
</organism>
<accession>A0A6G0ZPK4</accession>
<proteinExistence type="predicted"/>
<gene>
    <name evidence="1" type="ORF">FWK35_00002008</name>
</gene>
<dbReference type="Proteomes" id="UP000478052">
    <property type="component" value="Unassembled WGS sequence"/>
</dbReference>
<evidence type="ECO:0000313" key="2">
    <source>
        <dbReference type="Proteomes" id="UP000478052"/>
    </source>
</evidence>
<dbReference type="EMBL" id="VUJU01000102">
    <property type="protein sequence ID" value="KAF0773052.1"/>
    <property type="molecule type" value="Genomic_DNA"/>
</dbReference>
<comment type="caution">
    <text evidence="1">The sequence shown here is derived from an EMBL/GenBank/DDBJ whole genome shotgun (WGS) entry which is preliminary data.</text>
</comment>
<evidence type="ECO:0000313" key="1">
    <source>
        <dbReference type="EMBL" id="KAF0773052.1"/>
    </source>
</evidence>